<keyword evidence="5" id="KW-1185">Reference proteome</keyword>
<evidence type="ECO:0000313" key="4">
    <source>
        <dbReference type="EMBL" id="CAL6070090.1"/>
    </source>
</evidence>
<dbReference type="Proteomes" id="UP001642409">
    <property type="component" value="Unassembled WGS sequence"/>
</dbReference>
<name>A0AA86P909_9EUKA</name>
<gene>
    <name evidence="1" type="ORF">HINF_LOCUS21755</name>
    <name evidence="2" type="ORF">HINF_LOCUS34721</name>
    <name evidence="3" type="ORF">HINF_LOCUS43766</name>
    <name evidence="4" type="ORF">HINF_LOCUS54291</name>
</gene>
<evidence type="ECO:0000313" key="3">
    <source>
        <dbReference type="EMBL" id="CAL6050181.1"/>
    </source>
</evidence>
<proteinExistence type="predicted"/>
<dbReference type="EMBL" id="CATOUU010000557">
    <property type="protein sequence ID" value="CAI9934110.1"/>
    <property type="molecule type" value="Genomic_DNA"/>
</dbReference>
<dbReference type="EMBL" id="CAXDID020000183">
    <property type="protein sequence ID" value="CAL6050181.1"/>
    <property type="molecule type" value="Genomic_DNA"/>
</dbReference>
<accession>A0AA86P909</accession>
<dbReference type="EMBL" id="CAXDID020000281">
    <property type="protein sequence ID" value="CAL6070090.1"/>
    <property type="molecule type" value="Genomic_DNA"/>
</dbReference>
<reference evidence="1" key="1">
    <citation type="submission" date="2023-06" db="EMBL/GenBank/DDBJ databases">
        <authorList>
            <person name="Kurt Z."/>
        </authorList>
    </citation>
    <scope>NUCLEOTIDE SEQUENCE</scope>
</reference>
<reference evidence="3 5" key="2">
    <citation type="submission" date="2024-07" db="EMBL/GenBank/DDBJ databases">
        <authorList>
            <person name="Akdeniz Z."/>
        </authorList>
    </citation>
    <scope>NUCLEOTIDE SEQUENCE [LARGE SCALE GENOMIC DNA]</scope>
</reference>
<dbReference type="AlphaFoldDB" id="A0AA86P909"/>
<protein>
    <submittedName>
        <fullName evidence="3">Hypothetical_protein</fullName>
    </submittedName>
</protein>
<sequence length="378" mass="43747">MINGMFDTTVLSDLNGKLTLNGPPHFKQDDYTSLLSVRITEDIFGADGYIDICDTQFQKISSLKFSRNRYTSMQEFILTLQNQAVFSDYCTIQLSETNNKSFEIEFKTGYEDHILICTGNLYRILGCKNKRIGAHDWRAFEQGDTLNNSILNCSLFQIKCDKLACSLQSYYQDPVTNQFKPQFSSNVLQVMHPYTLSYQSKNMDLHIKLQDSMPLDFYITDQDNNLIDVQYILQMRFYQASSFRDESDSGVTAIHSKKQIFVYLTGDVKSFKFNQPFENVALCQANGDVGKQPAPTTSISCYNYDLKINRNKLGMLHAYKTRIETTNNAIFVWTKIDRDCVLNFDYDVNALEYTKYGDRQLNIKNDQRPNILMRLFVK</sequence>
<organism evidence="1">
    <name type="scientific">Hexamita inflata</name>
    <dbReference type="NCBI Taxonomy" id="28002"/>
    <lineage>
        <taxon>Eukaryota</taxon>
        <taxon>Metamonada</taxon>
        <taxon>Diplomonadida</taxon>
        <taxon>Hexamitidae</taxon>
        <taxon>Hexamitinae</taxon>
        <taxon>Hexamita</taxon>
    </lineage>
</organism>
<comment type="caution">
    <text evidence="1">The sequence shown here is derived from an EMBL/GenBank/DDBJ whole genome shotgun (WGS) entry which is preliminary data.</text>
</comment>
<evidence type="ECO:0000313" key="1">
    <source>
        <dbReference type="EMBL" id="CAI9934110.1"/>
    </source>
</evidence>
<dbReference type="EMBL" id="CATOUU010000772">
    <property type="protein sequence ID" value="CAI9947076.1"/>
    <property type="molecule type" value="Genomic_DNA"/>
</dbReference>
<evidence type="ECO:0000313" key="5">
    <source>
        <dbReference type="Proteomes" id="UP001642409"/>
    </source>
</evidence>
<evidence type="ECO:0000313" key="2">
    <source>
        <dbReference type="EMBL" id="CAI9947076.1"/>
    </source>
</evidence>